<dbReference type="AlphaFoldDB" id="A0AAD8EDI6"/>
<dbReference type="SMART" id="SM00428">
    <property type="entry name" value="H3"/>
    <property type="match status" value="1"/>
</dbReference>
<comment type="caution">
    <text evidence="9">The sequence shown here is derived from an EMBL/GenBank/DDBJ whole genome shotgun (WGS) entry which is preliminary data.</text>
</comment>
<gene>
    <name evidence="9" type="ORF">L9F63_020472</name>
</gene>
<evidence type="ECO:0000313" key="10">
    <source>
        <dbReference type="Proteomes" id="UP001233999"/>
    </source>
</evidence>
<evidence type="ECO:0000256" key="5">
    <source>
        <dbReference type="ARBA" id="ARBA00023125"/>
    </source>
</evidence>
<name>A0AAD8EDI6_DIPPU</name>
<dbReference type="GO" id="GO:0046982">
    <property type="term" value="F:protein heterodimerization activity"/>
    <property type="evidence" value="ECO:0007669"/>
    <property type="project" value="InterPro"/>
</dbReference>
<dbReference type="GO" id="GO:0005634">
    <property type="term" value="C:nucleus"/>
    <property type="evidence" value="ECO:0007669"/>
    <property type="project" value="UniProtKB-SubCell"/>
</dbReference>
<dbReference type="GO" id="GO:0030527">
    <property type="term" value="F:structural constituent of chromatin"/>
    <property type="evidence" value="ECO:0007669"/>
    <property type="project" value="InterPro"/>
</dbReference>
<keyword evidence="6" id="KW-0539">Nucleus</keyword>
<dbReference type="EMBL" id="JASPKZ010007239">
    <property type="protein sequence ID" value="KAJ9585884.1"/>
    <property type="molecule type" value="Genomic_DNA"/>
</dbReference>
<reference evidence="9" key="2">
    <citation type="submission" date="2023-05" db="EMBL/GenBank/DDBJ databases">
        <authorList>
            <person name="Fouks B."/>
        </authorList>
    </citation>
    <scope>NUCLEOTIDE SEQUENCE</scope>
    <source>
        <strain evidence="9">Stay&amp;Tobe</strain>
        <tissue evidence="9">Testes</tissue>
    </source>
</reference>
<dbReference type="CDD" id="cd22911">
    <property type="entry name" value="HFD_H3"/>
    <property type="match status" value="1"/>
</dbReference>
<dbReference type="Gene3D" id="1.10.20.10">
    <property type="entry name" value="Histone, subunit A"/>
    <property type="match status" value="1"/>
</dbReference>
<dbReference type="PRINTS" id="PR00622">
    <property type="entry name" value="HISTONEH3"/>
</dbReference>
<dbReference type="GO" id="GO:0000786">
    <property type="term" value="C:nucleosome"/>
    <property type="evidence" value="ECO:0007669"/>
    <property type="project" value="UniProtKB-KW"/>
</dbReference>
<comment type="subcellular location">
    <subcellularLocation>
        <location evidence="2">Chromosome</location>
    </subcellularLocation>
    <subcellularLocation>
        <location evidence="1">Nucleus</location>
    </subcellularLocation>
</comment>
<dbReference type="InterPro" id="IPR000164">
    <property type="entry name" value="Histone_H3/CENP-A"/>
</dbReference>
<feature type="non-terminal residue" evidence="9">
    <location>
        <position position="160"/>
    </location>
</feature>
<dbReference type="Pfam" id="PF00125">
    <property type="entry name" value="Histone"/>
    <property type="match status" value="1"/>
</dbReference>
<comment type="similarity">
    <text evidence="3">Belongs to the histone H3 family.</text>
</comment>
<dbReference type="PANTHER" id="PTHR45810:SF17">
    <property type="entry name" value="HISTONE H3-LIKE CENTROMERIC PROTEIN A"/>
    <property type="match status" value="1"/>
</dbReference>
<evidence type="ECO:0000256" key="2">
    <source>
        <dbReference type="ARBA" id="ARBA00004286"/>
    </source>
</evidence>
<feature type="domain" description="Core Histone H2A/H2B/H3" evidence="8">
    <location>
        <begin position="32"/>
        <end position="114"/>
    </location>
</feature>
<reference evidence="9" key="1">
    <citation type="journal article" date="2023" name="IScience">
        <title>Live-bearing cockroach genome reveals convergent evolutionary mechanisms linked to viviparity in insects and beyond.</title>
        <authorList>
            <person name="Fouks B."/>
            <person name="Harrison M.C."/>
            <person name="Mikhailova A.A."/>
            <person name="Marchal E."/>
            <person name="English S."/>
            <person name="Carruthers M."/>
            <person name="Jennings E.C."/>
            <person name="Chiamaka E.L."/>
            <person name="Frigard R.A."/>
            <person name="Pippel M."/>
            <person name="Attardo G.M."/>
            <person name="Benoit J.B."/>
            <person name="Bornberg-Bauer E."/>
            <person name="Tobe S.S."/>
        </authorList>
    </citation>
    <scope>NUCLEOTIDE SEQUENCE</scope>
    <source>
        <strain evidence="9">Stay&amp;Tobe</strain>
    </source>
</reference>
<dbReference type="PROSITE" id="PS00959">
    <property type="entry name" value="HISTONE_H3_2"/>
    <property type="match status" value="1"/>
</dbReference>
<dbReference type="FunFam" id="1.10.20.10:FF:000085">
    <property type="entry name" value="Histone H3.2"/>
    <property type="match status" value="1"/>
</dbReference>
<evidence type="ECO:0000256" key="6">
    <source>
        <dbReference type="ARBA" id="ARBA00023242"/>
    </source>
</evidence>
<evidence type="ECO:0000256" key="1">
    <source>
        <dbReference type="ARBA" id="ARBA00004123"/>
    </source>
</evidence>
<dbReference type="GO" id="GO:0003677">
    <property type="term" value="F:DNA binding"/>
    <property type="evidence" value="ECO:0007669"/>
    <property type="project" value="UniProtKB-KW"/>
</dbReference>
<dbReference type="InterPro" id="IPR007125">
    <property type="entry name" value="H2A/H2B/H3"/>
</dbReference>
<dbReference type="PANTHER" id="PTHR45810">
    <property type="entry name" value="HISTONE H3.2"/>
    <property type="match status" value="1"/>
</dbReference>
<dbReference type="Proteomes" id="UP001233999">
    <property type="component" value="Unassembled WGS sequence"/>
</dbReference>
<keyword evidence="5" id="KW-0238">DNA-binding</keyword>
<organism evidence="9 10">
    <name type="scientific">Diploptera punctata</name>
    <name type="common">Pacific beetle cockroach</name>
    <dbReference type="NCBI Taxonomy" id="6984"/>
    <lineage>
        <taxon>Eukaryota</taxon>
        <taxon>Metazoa</taxon>
        <taxon>Ecdysozoa</taxon>
        <taxon>Arthropoda</taxon>
        <taxon>Hexapoda</taxon>
        <taxon>Insecta</taxon>
        <taxon>Pterygota</taxon>
        <taxon>Neoptera</taxon>
        <taxon>Polyneoptera</taxon>
        <taxon>Dictyoptera</taxon>
        <taxon>Blattodea</taxon>
        <taxon>Blaberoidea</taxon>
        <taxon>Blaberidae</taxon>
        <taxon>Diplopterinae</taxon>
        <taxon>Diploptera</taxon>
    </lineage>
</organism>
<dbReference type="SUPFAM" id="SSF47113">
    <property type="entry name" value="Histone-fold"/>
    <property type="match status" value="1"/>
</dbReference>
<evidence type="ECO:0000256" key="4">
    <source>
        <dbReference type="ARBA" id="ARBA00022454"/>
    </source>
</evidence>
<keyword evidence="4" id="KW-0158">Chromosome</keyword>
<protein>
    <recommendedName>
        <fullName evidence="8">Core Histone H2A/H2B/H3 domain-containing protein</fullName>
    </recommendedName>
</protein>
<accession>A0AAD8EDI6</accession>
<dbReference type="InterPro" id="IPR009072">
    <property type="entry name" value="Histone-fold"/>
</dbReference>
<evidence type="ECO:0000256" key="3">
    <source>
        <dbReference type="ARBA" id="ARBA00010343"/>
    </source>
</evidence>
<evidence type="ECO:0000313" key="9">
    <source>
        <dbReference type="EMBL" id="KAJ9585884.1"/>
    </source>
</evidence>
<evidence type="ECO:0000256" key="7">
    <source>
        <dbReference type="ARBA" id="ARBA00023269"/>
    </source>
</evidence>
<keyword evidence="7" id="KW-0544">Nucleosome core</keyword>
<sequence length="160" mass="18702">LVSEYMHALISNEDYRMNYNSDTPRSSKRYRPGTRALMEIRKYQKSTDFLIPRLPFQRLVREIVMEMISPHLAATLRIQRIALDALQEATEMFITQYFEDSLLCAIHAKRVTLMFQLKHFAGLLEHIPSSALQPWVDQDFLQNLAPNLSIFDNQPPFLTT</sequence>
<evidence type="ECO:0000259" key="8">
    <source>
        <dbReference type="Pfam" id="PF00125"/>
    </source>
</evidence>
<keyword evidence="10" id="KW-1185">Reference proteome</keyword>
<proteinExistence type="inferred from homology"/>